<dbReference type="CDD" id="cd16802">
    <property type="entry name" value="RING-H2_RNF128-like"/>
    <property type="match status" value="1"/>
</dbReference>
<dbReference type="SUPFAM" id="SSF52025">
    <property type="entry name" value="PA domain"/>
    <property type="match status" value="1"/>
</dbReference>
<dbReference type="PANTHER" id="PTHR16200">
    <property type="entry name" value="RING ZINC FINGER"/>
    <property type="match status" value="1"/>
</dbReference>
<reference evidence="12" key="1">
    <citation type="submission" date="2025-08" db="UniProtKB">
        <authorList>
            <consortium name="Ensembl"/>
        </authorList>
    </citation>
    <scope>IDENTIFICATION</scope>
</reference>
<dbReference type="InterPro" id="IPR046450">
    <property type="entry name" value="PA_dom_sf"/>
</dbReference>
<dbReference type="InterPro" id="IPR013083">
    <property type="entry name" value="Znf_RING/FYVE/PHD"/>
</dbReference>
<proteinExistence type="predicted"/>
<dbReference type="Gene3D" id="3.50.30.30">
    <property type="match status" value="1"/>
</dbReference>
<dbReference type="FunFam" id="3.30.40.10:FF:000009">
    <property type="entry name" value="E3 ubiquitin-protein ligase RNF130"/>
    <property type="match status" value="1"/>
</dbReference>
<dbReference type="Pfam" id="PF13639">
    <property type="entry name" value="zf-RING_2"/>
    <property type="match status" value="1"/>
</dbReference>
<feature type="compositionally biased region" description="Basic and acidic residues" evidence="9">
    <location>
        <begin position="384"/>
        <end position="395"/>
    </location>
</feature>
<dbReference type="InterPro" id="IPR051073">
    <property type="entry name" value="ZNRF3_Arkadia_E3_ligases"/>
</dbReference>
<evidence type="ECO:0000256" key="7">
    <source>
        <dbReference type="ARBA" id="ARBA00023136"/>
    </source>
</evidence>
<keyword evidence="5" id="KW-0862">Zinc</keyword>
<evidence type="ECO:0000256" key="8">
    <source>
        <dbReference type="PROSITE-ProRule" id="PRU00175"/>
    </source>
</evidence>
<accession>A0A8C8VDT8</accession>
<feature type="transmembrane region" description="Helical" evidence="10">
    <location>
        <begin position="213"/>
        <end position="235"/>
    </location>
</feature>
<reference evidence="12" key="2">
    <citation type="submission" date="2025-09" db="UniProtKB">
        <authorList>
            <consortium name="Ensembl"/>
        </authorList>
    </citation>
    <scope>IDENTIFICATION</scope>
</reference>
<comment type="subcellular location">
    <subcellularLocation>
        <location evidence="1">Membrane</location>
    </subcellularLocation>
</comment>
<dbReference type="SUPFAM" id="SSF57850">
    <property type="entry name" value="RING/U-box"/>
    <property type="match status" value="1"/>
</dbReference>
<feature type="compositionally biased region" description="Polar residues" evidence="9">
    <location>
        <begin position="367"/>
        <end position="380"/>
    </location>
</feature>
<dbReference type="InterPro" id="IPR003137">
    <property type="entry name" value="PA_domain"/>
</dbReference>
<evidence type="ECO:0000256" key="4">
    <source>
        <dbReference type="ARBA" id="ARBA00022771"/>
    </source>
</evidence>
<feature type="compositionally biased region" description="Basic and acidic residues" evidence="9">
    <location>
        <begin position="421"/>
        <end position="430"/>
    </location>
</feature>
<evidence type="ECO:0000256" key="2">
    <source>
        <dbReference type="ARBA" id="ARBA00022692"/>
    </source>
</evidence>
<evidence type="ECO:0000256" key="5">
    <source>
        <dbReference type="ARBA" id="ARBA00022833"/>
    </source>
</evidence>
<organism evidence="12 13">
    <name type="scientific">Pelusios castaneus</name>
    <name type="common">West African mud turtle</name>
    <dbReference type="NCBI Taxonomy" id="367368"/>
    <lineage>
        <taxon>Eukaryota</taxon>
        <taxon>Metazoa</taxon>
        <taxon>Chordata</taxon>
        <taxon>Craniata</taxon>
        <taxon>Vertebrata</taxon>
        <taxon>Euteleostomi</taxon>
        <taxon>Archelosauria</taxon>
        <taxon>Testudinata</taxon>
        <taxon>Testudines</taxon>
        <taxon>Pleurodira</taxon>
        <taxon>Pelomedusidae</taxon>
        <taxon>Pelusios</taxon>
    </lineage>
</organism>
<dbReference type="SMART" id="SM00184">
    <property type="entry name" value="RING"/>
    <property type="match status" value="1"/>
</dbReference>
<dbReference type="Ensembl" id="ENSPCET00000000699.1">
    <property type="protein sequence ID" value="ENSPCEP00000000678.1"/>
    <property type="gene ID" value="ENSPCEG00000000583.1"/>
</dbReference>
<sequence>MTPPRRRCGAGPAGGGGSGSERRGPMQSPAAVLALGALLWLAGRPPGRAAAAAQAVWGAWLNVSWREAGGGNGSGWNASEGGLFGQDSPLQRAAGLLVPPDGPDGLNACSPLTNFSRAPERPWLALIQRGGGCTFADKIRLAAERGAAGAVIYNYRGTGNDMLPMSHPGAGDIVAIMIGNLKGMEILRRMEKGFQVTMVIEVGKKHAPWMNHYSIFFVSVSFFIVTAATVGYFIFYSARRFRVARAQNRRERQLKADAKKAIGQLELRTLKQGDKEIGPDGDSCAVCIEVYKPNDVVRILTCNHLFHKTCIDPWLLEHRTCPMCKLDILKALGIEVDIEDGAESFQTTVSAEASNRASLNEEDNHSETASSGYASVQGTDEPTLEEHASLEHDNLHLVNSEPQSPAVDVLPHLDNPSFEADESRVREIKS</sequence>
<evidence type="ECO:0000256" key="10">
    <source>
        <dbReference type="SAM" id="Phobius"/>
    </source>
</evidence>
<dbReference type="Gene3D" id="3.30.40.10">
    <property type="entry name" value="Zinc/RING finger domain, C3HC4 (zinc finger)"/>
    <property type="match status" value="1"/>
</dbReference>
<dbReference type="FunFam" id="3.50.30.30:FF:000003">
    <property type="entry name" value="E3 ubiquitin-protein ligase RNF128"/>
    <property type="match status" value="1"/>
</dbReference>
<keyword evidence="13" id="KW-1185">Reference proteome</keyword>
<keyword evidence="4 8" id="KW-0863">Zinc-finger</keyword>
<feature type="domain" description="RING-type" evidence="11">
    <location>
        <begin position="284"/>
        <end position="325"/>
    </location>
</feature>
<dbReference type="Pfam" id="PF02225">
    <property type="entry name" value="PA"/>
    <property type="match status" value="1"/>
</dbReference>
<dbReference type="CDD" id="cd02122">
    <property type="entry name" value="PA_GRAIL_like"/>
    <property type="match status" value="1"/>
</dbReference>
<evidence type="ECO:0000256" key="1">
    <source>
        <dbReference type="ARBA" id="ARBA00004370"/>
    </source>
</evidence>
<dbReference type="PROSITE" id="PS50089">
    <property type="entry name" value="ZF_RING_2"/>
    <property type="match status" value="1"/>
</dbReference>
<dbReference type="InterPro" id="IPR001841">
    <property type="entry name" value="Znf_RING"/>
</dbReference>
<evidence type="ECO:0000256" key="6">
    <source>
        <dbReference type="ARBA" id="ARBA00022989"/>
    </source>
</evidence>
<evidence type="ECO:0000256" key="9">
    <source>
        <dbReference type="SAM" id="MobiDB-lite"/>
    </source>
</evidence>
<keyword evidence="3" id="KW-0479">Metal-binding</keyword>
<evidence type="ECO:0000313" key="12">
    <source>
        <dbReference type="Ensembl" id="ENSPCEP00000000678.1"/>
    </source>
</evidence>
<dbReference type="GO" id="GO:0008270">
    <property type="term" value="F:zinc ion binding"/>
    <property type="evidence" value="ECO:0007669"/>
    <property type="project" value="UniProtKB-KW"/>
</dbReference>
<feature type="region of interest" description="Disordered" evidence="9">
    <location>
        <begin position="352"/>
        <end position="430"/>
    </location>
</feature>
<dbReference type="Proteomes" id="UP000694393">
    <property type="component" value="Unplaced"/>
</dbReference>
<evidence type="ECO:0000313" key="13">
    <source>
        <dbReference type="Proteomes" id="UP000694393"/>
    </source>
</evidence>
<keyword evidence="2 10" id="KW-0812">Transmembrane</keyword>
<evidence type="ECO:0000259" key="11">
    <source>
        <dbReference type="PROSITE" id="PS50089"/>
    </source>
</evidence>
<protein>
    <submittedName>
        <fullName evidence="12">Ring finger protein 128</fullName>
    </submittedName>
</protein>
<evidence type="ECO:0000256" key="3">
    <source>
        <dbReference type="ARBA" id="ARBA00022723"/>
    </source>
</evidence>
<dbReference type="GO" id="GO:0016020">
    <property type="term" value="C:membrane"/>
    <property type="evidence" value="ECO:0007669"/>
    <property type="project" value="UniProtKB-SubCell"/>
</dbReference>
<dbReference type="AlphaFoldDB" id="A0A8C8VDT8"/>
<keyword evidence="6 10" id="KW-1133">Transmembrane helix</keyword>
<feature type="region of interest" description="Disordered" evidence="9">
    <location>
        <begin position="1"/>
        <end position="26"/>
    </location>
</feature>
<keyword evidence="7 10" id="KW-0472">Membrane</keyword>
<name>A0A8C8VDT8_9SAUR</name>